<keyword evidence="4" id="KW-1185">Reference proteome</keyword>
<protein>
    <recommendedName>
        <fullName evidence="5">WYL domain-containing protein</fullName>
    </recommendedName>
</protein>
<evidence type="ECO:0000313" key="3">
    <source>
        <dbReference type="EMBL" id="GAA1089833.1"/>
    </source>
</evidence>
<accession>A0ABN1TLX3</accession>
<dbReference type="Pfam" id="PF25583">
    <property type="entry name" value="WCX"/>
    <property type="match status" value="1"/>
</dbReference>
<dbReference type="RefSeq" id="WP_415630063.1">
    <property type="nucleotide sequence ID" value="NZ_CBCRZO010000017.1"/>
</dbReference>
<proteinExistence type="predicted"/>
<dbReference type="Proteomes" id="UP001501581">
    <property type="component" value="Unassembled WGS sequence"/>
</dbReference>
<dbReference type="Pfam" id="PF13280">
    <property type="entry name" value="WYL"/>
    <property type="match status" value="1"/>
</dbReference>
<reference evidence="3 4" key="1">
    <citation type="journal article" date="2019" name="Int. J. Syst. Evol. Microbiol.">
        <title>The Global Catalogue of Microorganisms (GCM) 10K type strain sequencing project: providing services to taxonomists for standard genome sequencing and annotation.</title>
        <authorList>
            <consortium name="The Broad Institute Genomics Platform"/>
            <consortium name="The Broad Institute Genome Sequencing Center for Infectious Disease"/>
            <person name="Wu L."/>
            <person name="Ma J."/>
        </authorList>
    </citation>
    <scope>NUCLEOTIDE SEQUENCE [LARGE SCALE GENOMIC DNA]</scope>
    <source>
        <strain evidence="3 4">JCM 13008</strain>
    </source>
</reference>
<evidence type="ECO:0000313" key="4">
    <source>
        <dbReference type="Proteomes" id="UP001501581"/>
    </source>
</evidence>
<evidence type="ECO:0000259" key="1">
    <source>
        <dbReference type="Pfam" id="PF13280"/>
    </source>
</evidence>
<organism evidence="3 4">
    <name type="scientific">Nocardioides dubius</name>
    <dbReference type="NCBI Taxonomy" id="317019"/>
    <lineage>
        <taxon>Bacteria</taxon>
        <taxon>Bacillati</taxon>
        <taxon>Actinomycetota</taxon>
        <taxon>Actinomycetes</taxon>
        <taxon>Propionibacteriales</taxon>
        <taxon>Nocardioidaceae</taxon>
        <taxon>Nocardioides</taxon>
    </lineage>
</organism>
<dbReference type="InterPro" id="IPR051534">
    <property type="entry name" value="CBASS_pafABC_assoc_protein"/>
</dbReference>
<feature type="domain" description="WCX" evidence="2">
    <location>
        <begin position="213"/>
        <end position="290"/>
    </location>
</feature>
<dbReference type="InterPro" id="IPR057727">
    <property type="entry name" value="WCX_dom"/>
</dbReference>
<sequence>MERLIRLTAVLSDAGERGVPAATLMKVAGFEANDTTDALGREFRHLRRQGWQIDNLSAAREDAVWRLRKGDSRLRLRLSSAEQAALQRAALLADRSDLAVRLGLEPTVVRPVTDLVVEQADGLEHLDAVMRAVQRSAVIRFRYNGRSRAVHPASVRHQNNQWYLSGREDDDAAVKHFVVSRMSEVRLGQAGTATRVEPVRRLALHPLRWEMDEPTEVTLVAAEEFLPDVVRWLQQPLDTQRADGGTCIVTYRVTHRAAMRARLYMLGERVRVLGPAEFREELLADLRDMAGV</sequence>
<evidence type="ECO:0008006" key="5">
    <source>
        <dbReference type="Google" id="ProtNLM"/>
    </source>
</evidence>
<dbReference type="PANTHER" id="PTHR34580">
    <property type="match status" value="1"/>
</dbReference>
<gene>
    <name evidence="3" type="ORF">GCM10009668_00310</name>
</gene>
<feature type="domain" description="WYL" evidence="1">
    <location>
        <begin position="124"/>
        <end position="186"/>
    </location>
</feature>
<dbReference type="PROSITE" id="PS52050">
    <property type="entry name" value="WYL"/>
    <property type="match status" value="1"/>
</dbReference>
<comment type="caution">
    <text evidence="3">The sequence shown here is derived from an EMBL/GenBank/DDBJ whole genome shotgun (WGS) entry which is preliminary data.</text>
</comment>
<evidence type="ECO:0000259" key="2">
    <source>
        <dbReference type="Pfam" id="PF25583"/>
    </source>
</evidence>
<dbReference type="InterPro" id="IPR026881">
    <property type="entry name" value="WYL_dom"/>
</dbReference>
<dbReference type="PANTHER" id="PTHR34580:SF3">
    <property type="entry name" value="PROTEIN PAFB"/>
    <property type="match status" value="1"/>
</dbReference>
<dbReference type="EMBL" id="BAAALG010000001">
    <property type="protein sequence ID" value="GAA1089833.1"/>
    <property type="molecule type" value="Genomic_DNA"/>
</dbReference>
<name>A0ABN1TLX3_9ACTN</name>